<proteinExistence type="predicted"/>
<name>A0ABW3SV40_9BACT</name>
<protein>
    <submittedName>
        <fullName evidence="2">Ester cyclase</fullName>
    </submittedName>
</protein>
<dbReference type="Gene3D" id="3.10.450.50">
    <property type="match status" value="1"/>
</dbReference>
<evidence type="ECO:0000313" key="2">
    <source>
        <dbReference type="EMBL" id="MFD1188438.1"/>
    </source>
</evidence>
<dbReference type="RefSeq" id="WP_377532041.1">
    <property type="nucleotide sequence ID" value="NZ_JBHTLD010000274.1"/>
</dbReference>
<reference evidence="3" key="1">
    <citation type="journal article" date="2019" name="Int. J. Syst. Evol. Microbiol.">
        <title>The Global Catalogue of Microorganisms (GCM) 10K type strain sequencing project: providing services to taxonomists for standard genome sequencing and annotation.</title>
        <authorList>
            <consortium name="The Broad Institute Genomics Platform"/>
            <consortium name="The Broad Institute Genome Sequencing Center for Infectious Disease"/>
            <person name="Wu L."/>
            <person name="Ma J."/>
        </authorList>
    </citation>
    <scope>NUCLEOTIDE SEQUENCE [LARGE SCALE GENOMIC DNA]</scope>
    <source>
        <strain evidence="3">JCM 31319</strain>
    </source>
</reference>
<feature type="region of interest" description="Disordered" evidence="1">
    <location>
        <begin position="1"/>
        <end position="48"/>
    </location>
</feature>
<evidence type="ECO:0000256" key="1">
    <source>
        <dbReference type="SAM" id="MobiDB-lite"/>
    </source>
</evidence>
<feature type="compositionally biased region" description="Basic and acidic residues" evidence="1">
    <location>
        <begin position="23"/>
        <end position="39"/>
    </location>
</feature>
<gene>
    <name evidence="2" type="ORF">ACFQ2O_19665</name>
</gene>
<keyword evidence="3" id="KW-1185">Reference proteome</keyword>
<organism evidence="2 3">
    <name type="scientific">Pontibacter rugosus</name>
    <dbReference type="NCBI Taxonomy" id="1745966"/>
    <lineage>
        <taxon>Bacteria</taxon>
        <taxon>Pseudomonadati</taxon>
        <taxon>Bacteroidota</taxon>
        <taxon>Cytophagia</taxon>
        <taxon>Cytophagales</taxon>
        <taxon>Hymenobacteraceae</taxon>
        <taxon>Pontibacter</taxon>
    </lineage>
</organism>
<dbReference type="InterPro" id="IPR032710">
    <property type="entry name" value="NTF2-like_dom_sf"/>
</dbReference>
<dbReference type="EMBL" id="JBHTLD010000274">
    <property type="protein sequence ID" value="MFD1188438.1"/>
    <property type="molecule type" value="Genomic_DNA"/>
</dbReference>
<sequence>MSKENNIKTQQEFGEAVNSGNLEKFKELMSPNVEDHDPAPDQGPGPEGFMDFFRTFRTAFPDLKIEVDHMVADEDNVSIAYTATGTHKGDFMGVPATDKRISVRGVQIARFENGKIVERWGSSNELGILKQIGASINA</sequence>
<dbReference type="Proteomes" id="UP001597094">
    <property type="component" value="Unassembled WGS sequence"/>
</dbReference>
<dbReference type="PANTHER" id="PTHR38436">
    <property type="entry name" value="POLYKETIDE CYCLASE SNOAL-LIKE DOMAIN"/>
    <property type="match status" value="1"/>
</dbReference>
<dbReference type="PANTHER" id="PTHR38436:SF1">
    <property type="entry name" value="ESTER CYCLASE"/>
    <property type="match status" value="1"/>
</dbReference>
<evidence type="ECO:0000313" key="3">
    <source>
        <dbReference type="Proteomes" id="UP001597094"/>
    </source>
</evidence>
<comment type="caution">
    <text evidence="2">The sequence shown here is derived from an EMBL/GenBank/DDBJ whole genome shotgun (WGS) entry which is preliminary data.</text>
</comment>
<dbReference type="InterPro" id="IPR009959">
    <property type="entry name" value="Cyclase_SnoaL-like"/>
</dbReference>
<accession>A0ABW3SV40</accession>
<dbReference type="Pfam" id="PF07366">
    <property type="entry name" value="SnoaL"/>
    <property type="match status" value="1"/>
</dbReference>
<dbReference type="SUPFAM" id="SSF54427">
    <property type="entry name" value="NTF2-like"/>
    <property type="match status" value="1"/>
</dbReference>